<dbReference type="KEGG" id="lba:Lebu_0580"/>
<dbReference type="Proteomes" id="UP000001910">
    <property type="component" value="Chromosome"/>
</dbReference>
<keyword evidence="2" id="KW-1185">Reference proteome</keyword>
<dbReference type="AlphaFoldDB" id="C7N8K9"/>
<name>C7N8K9_LEPBD</name>
<sequence>MKKILSVLILIFLTIVSCGGKHITQKDFENSMNVLQRGDTSILAGNDSETAEALKIFSDAYKKITYKINKVTVNDNESILNVTMKSPVLTGVMQKVQKKSMQNAKNLMGKSGKELEEESKKMLSEVISQKLNSPDLKYNEETFDVIYTKKGNTWELNSEKNAKFQKVVTLGIQM</sequence>
<dbReference type="RefSeq" id="WP_012806671.1">
    <property type="nucleotide sequence ID" value="NC_013192.1"/>
</dbReference>
<evidence type="ECO:0008006" key="3">
    <source>
        <dbReference type="Google" id="ProtNLM"/>
    </source>
</evidence>
<accession>C7N8K9</accession>
<reference evidence="1 2" key="1">
    <citation type="journal article" date="2009" name="Stand. Genomic Sci.">
        <title>Complete genome sequence of Leptotrichia buccalis type strain (C-1013-b).</title>
        <authorList>
            <person name="Ivanova N."/>
            <person name="Gronow S."/>
            <person name="Lapidus A."/>
            <person name="Copeland A."/>
            <person name="Glavina Del Rio T."/>
            <person name="Nolan M."/>
            <person name="Lucas S."/>
            <person name="Chen F."/>
            <person name="Tice H."/>
            <person name="Cheng J.F."/>
            <person name="Saunders E."/>
            <person name="Bruce D."/>
            <person name="Goodwin L."/>
            <person name="Brettin T."/>
            <person name="Detter J.C."/>
            <person name="Han C."/>
            <person name="Pitluck S."/>
            <person name="Mikhailova N."/>
            <person name="Pati A."/>
            <person name="Mavrommatis K."/>
            <person name="Chen A."/>
            <person name="Palaniappan K."/>
            <person name="Land M."/>
            <person name="Hauser L."/>
            <person name="Chang Y.J."/>
            <person name="Jeffries C.D."/>
            <person name="Chain P."/>
            <person name="Rohde C."/>
            <person name="Goker M."/>
            <person name="Bristow J."/>
            <person name="Eisen J.A."/>
            <person name="Markowitz V."/>
            <person name="Hugenholtz P."/>
            <person name="Kyrpides N.C."/>
            <person name="Klenk H.P."/>
        </authorList>
    </citation>
    <scope>NUCLEOTIDE SEQUENCE [LARGE SCALE GENOMIC DNA]</scope>
    <source>
        <strain evidence="2">ATCC 14201 / DSM 1135 / JCM 12969 / NCTC 10249 / C-1013-b</strain>
    </source>
</reference>
<evidence type="ECO:0000313" key="1">
    <source>
        <dbReference type="EMBL" id="ACV38490.1"/>
    </source>
</evidence>
<dbReference type="PROSITE" id="PS51257">
    <property type="entry name" value="PROKAR_LIPOPROTEIN"/>
    <property type="match status" value="1"/>
</dbReference>
<dbReference type="EMBL" id="CP001685">
    <property type="protein sequence ID" value="ACV38490.1"/>
    <property type="molecule type" value="Genomic_DNA"/>
</dbReference>
<proteinExistence type="predicted"/>
<protein>
    <recommendedName>
        <fullName evidence="3">DUF5105 domain-containing protein</fullName>
    </recommendedName>
</protein>
<gene>
    <name evidence="1" type="ordered locus">Lebu_0580</name>
</gene>
<dbReference type="OrthoDB" id="80693at2"/>
<evidence type="ECO:0000313" key="2">
    <source>
        <dbReference type="Proteomes" id="UP000001910"/>
    </source>
</evidence>
<dbReference type="STRING" id="523794.Lebu_0580"/>
<organism evidence="1 2">
    <name type="scientific">Leptotrichia buccalis (strain ATCC 14201 / DSM 1135 / JCM 12969 / NCTC 10249 / C-1013-b)</name>
    <dbReference type="NCBI Taxonomy" id="523794"/>
    <lineage>
        <taxon>Bacteria</taxon>
        <taxon>Fusobacteriati</taxon>
        <taxon>Fusobacteriota</taxon>
        <taxon>Fusobacteriia</taxon>
        <taxon>Fusobacteriales</taxon>
        <taxon>Leptotrichiaceae</taxon>
        <taxon>Leptotrichia</taxon>
    </lineage>
</organism>
<dbReference type="HOGENOM" id="CLU_117150_0_0_0"/>